<reference evidence="2 3" key="1">
    <citation type="submission" date="2019-07" db="EMBL/GenBank/DDBJ databases">
        <title>Genome assembly of two rare yeast pathogens: Diutina rugosa and Trichomonascus ciferrii.</title>
        <authorList>
            <person name="Mixao V."/>
            <person name="Saus E."/>
            <person name="Hansen A."/>
            <person name="Lass-Flor C."/>
            <person name="Gabaldon T."/>
        </authorList>
    </citation>
    <scope>NUCLEOTIDE SEQUENCE [LARGE SCALE GENOMIC DNA]</scope>
    <source>
        <strain evidence="2 3">CBS 613</strain>
    </source>
</reference>
<accession>A0A642UKE9</accession>
<gene>
    <name evidence="2" type="ORF">DIURU_004659</name>
</gene>
<protein>
    <submittedName>
        <fullName evidence="2">Uncharacterized protein</fullName>
    </submittedName>
</protein>
<dbReference type="VEuPathDB" id="FungiDB:DIURU_004659"/>
<dbReference type="AlphaFoldDB" id="A0A642UKE9"/>
<dbReference type="GeneID" id="54783310"/>
<keyword evidence="3" id="KW-1185">Reference proteome</keyword>
<name>A0A642UKE9_DIURU</name>
<dbReference type="Proteomes" id="UP000449547">
    <property type="component" value="Unassembled WGS sequence"/>
</dbReference>
<organism evidence="2 3">
    <name type="scientific">Diutina rugosa</name>
    <name type="common">Yeast</name>
    <name type="synonym">Candida rugosa</name>
    <dbReference type="NCBI Taxonomy" id="5481"/>
    <lineage>
        <taxon>Eukaryota</taxon>
        <taxon>Fungi</taxon>
        <taxon>Dikarya</taxon>
        <taxon>Ascomycota</taxon>
        <taxon>Saccharomycotina</taxon>
        <taxon>Pichiomycetes</taxon>
        <taxon>Debaryomycetaceae</taxon>
        <taxon>Diutina</taxon>
    </lineage>
</organism>
<feature type="compositionally biased region" description="Basic residues" evidence="1">
    <location>
        <begin position="1"/>
        <end position="17"/>
    </location>
</feature>
<evidence type="ECO:0000313" key="2">
    <source>
        <dbReference type="EMBL" id="KAA8898375.1"/>
    </source>
</evidence>
<evidence type="ECO:0000256" key="1">
    <source>
        <dbReference type="SAM" id="MobiDB-lite"/>
    </source>
</evidence>
<proteinExistence type="predicted"/>
<comment type="caution">
    <text evidence="2">The sequence shown here is derived from an EMBL/GenBank/DDBJ whole genome shotgun (WGS) entry which is preliminary data.</text>
</comment>
<sequence length="515" mass="60530">MAARRNRQGRPRQRRLRQGAQRGRVPQERARQERAQQERARQERARQERARQGAQQERAQQERARQIRARQERAEQRIARQRAGEEHITNNATLTLPSCEMLENIDYSEGDIPRLCQHYDDFVNLITMFDQLLAQNKVSMGYVQRRRIVWALMVAVAQRLGYGEDTDMYQIMTNCSTVEQAHGFFWNQLLDPYAMIAKVYWLRRQNEFKFDNYHHIVNIPSSFSAVALFSDWDATKEFCKLELDSLKEAHVPWYCLNPRTSIENLDNWRAVPQQGAGDFVENPCPYVARTPYEEKRLADVISKLNLPWRVDDLAATSTPLECSEYYDRAIDYKETLRRVVKVFLRLKDSLNEVETCTIGRAIEETSHVWFRADWPESNAARELFECQTWADYDKWFMIFMMPSLAIMGKIYVVSNQWHTVDSCLEAQAKVPFLANHCCLLWDISRMFPWEEASTEGTIIVANWRDQSENWWKPRTPENSPLSSMDVDQLWGVKLGQDPGPIRELQPPYNRITHLP</sequence>
<evidence type="ECO:0000313" key="3">
    <source>
        <dbReference type="Proteomes" id="UP000449547"/>
    </source>
</evidence>
<dbReference type="EMBL" id="SWFT01000146">
    <property type="protein sequence ID" value="KAA8898375.1"/>
    <property type="molecule type" value="Genomic_DNA"/>
</dbReference>
<dbReference type="RefSeq" id="XP_034010496.1">
    <property type="nucleotide sequence ID" value="XM_034157556.1"/>
</dbReference>
<feature type="compositionally biased region" description="Basic and acidic residues" evidence="1">
    <location>
        <begin position="25"/>
        <end position="51"/>
    </location>
</feature>
<feature type="region of interest" description="Disordered" evidence="1">
    <location>
        <begin position="1"/>
        <end position="73"/>
    </location>
</feature>
<feature type="compositionally biased region" description="Basic and acidic residues" evidence="1">
    <location>
        <begin position="59"/>
        <end position="73"/>
    </location>
</feature>